<reference evidence="1 2" key="1">
    <citation type="submission" date="2017-04" db="EMBL/GenBank/DDBJ databases">
        <title>Draft genome sequence of Tuber borchii Vittad., a whitish edible truffle.</title>
        <authorList>
            <consortium name="DOE Joint Genome Institute"/>
            <person name="Murat C."/>
            <person name="Kuo A."/>
            <person name="Barry K.W."/>
            <person name="Clum A."/>
            <person name="Dockter R.B."/>
            <person name="Fauchery L."/>
            <person name="Iotti M."/>
            <person name="Kohler A."/>
            <person name="Labutti K."/>
            <person name="Lindquist E.A."/>
            <person name="Lipzen A."/>
            <person name="Ohm R.A."/>
            <person name="Wang M."/>
            <person name="Grigoriev I.V."/>
            <person name="Zambonelli A."/>
            <person name="Martin F.M."/>
        </authorList>
    </citation>
    <scope>NUCLEOTIDE SEQUENCE [LARGE SCALE GENOMIC DNA]</scope>
    <source>
        <strain evidence="1 2">Tbo3840</strain>
    </source>
</reference>
<dbReference type="EMBL" id="NESQ01000005">
    <property type="protein sequence ID" value="PUU83932.1"/>
    <property type="molecule type" value="Genomic_DNA"/>
</dbReference>
<dbReference type="InterPro" id="IPR036318">
    <property type="entry name" value="FAD-bd_PCMH-like_sf"/>
</dbReference>
<dbReference type="PANTHER" id="PTHR43762:SF1">
    <property type="entry name" value="D-ARABINONO-1,4-LACTONE OXIDASE"/>
    <property type="match status" value="1"/>
</dbReference>
<evidence type="ECO:0000313" key="1">
    <source>
        <dbReference type="EMBL" id="PUU83932.1"/>
    </source>
</evidence>
<sequence>MSLRVFKSTISRSLRSQGISAFVSVPRSPRTSLGGGRFQTIDGRCQWMLSLLMPQGGVNAPICHGAGRQHKTISDQVRKVEYVDANGTHQTISDPGLLKAAAGCFGLLGIVTHLTLELQPMSYPVMRPEKPDINLAIPPLTPEDVPPALKGDFTPEQFAEATKRFQERVENDYYSEFFWFPFQQKAWVHCWNPVDDQEGAKEYPPTVEVWLQWIQGWLGGVIIETKFFRAIPGSWQAVFLATLTMAALPPQFLGTRDAEIKTFMPDALHFRRGVQNMRCRDMEFQIPIPSRKDDPSKPDWTIVQRAWWDVINLVYTNPESPMRLALELRIIADSDMIMAAQRGNKHGTASIEVLSIPDAVSDGDWQPFLQQIADKWMSYEKIYGQKLNVRPHWAKEWEGLDLGGIPARKYLKTVAYKDEIPEFRDTLKKIGDAQGWGLKDIKKLFSNELWDELVFDTVQI</sequence>
<dbReference type="InterPro" id="IPR010031">
    <property type="entry name" value="FAD_lactone_oxidase-like"/>
</dbReference>
<dbReference type="STRING" id="42251.A0A2T7A8A1"/>
<name>A0A2T7A8A1_TUBBO</name>
<dbReference type="InterPro" id="IPR016169">
    <property type="entry name" value="FAD-bd_PCMH_sub2"/>
</dbReference>
<organism evidence="1 2">
    <name type="scientific">Tuber borchii</name>
    <name type="common">White truffle</name>
    <dbReference type="NCBI Taxonomy" id="42251"/>
    <lineage>
        <taxon>Eukaryota</taxon>
        <taxon>Fungi</taxon>
        <taxon>Dikarya</taxon>
        <taxon>Ascomycota</taxon>
        <taxon>Pezizomycotina</taxon>
        <taxon>Pezizomycetes</taxon>
        <taxon>Pezizales</taxon>
        <taxon>Tuberaceae</taxon>
        <taxon>Tuber</taxon>
    </lineage>
</organism>
<comment type="caution">
    <text evidence="1">The sequence shown here is derived from an EMBL/GenBank/DDBJ whole genome shotgun (WGS) entry which is preliminary data.</text>
</comment>
<dbReference type="PANTHER" id="PTHR43762">
    <property type="entry name" value="L-GULONOLACTONE OXIDASE"/>
    <property type="match status" value="1"/>
</dbReference>
<dbReference type="GO" id="GO:0050660">
    <property type="term" value="F:flavin adenine dinucleotide binding"/>
    <property type="evidence" value="ECO:0007669"/>
    <property type="project" value="InterPro"/>
</dbReference>
<dbReference type="SUPFAM" id="SSF56176">
    <property type="entry name" value="FAD-binding/transporter-associated domain-like"/>
    <property type="match status" value="1"/>
</dbReference>
<proteinExistence type="predicted"/>
<dbReference type="OrthoDB" id="610608at2759"/>
<dbReference type="GO" id="GO:0003885">
    <property type="term" value="F:D-arabinono-1,4-lactone oxidase activity"/>
    <property type="evidence" value="ECO:0007669"/>
    <property type="project" value="TreeGrafter"/>
</dbReference>
<keyword evidence="2" id="KW-1185">Reference proteome</keyword>
<dbReference type="Gene3D" id="3.30.465.10">
    <property type="match status" value="1"/>
</dbReference>
<evidence type="ECO:0000313" key="2">
    <source>
        <dbReference type="Proteomes" id="UP000244722"/>
    </source>
</evidence>
<accession>A0A2T7A8A1</accession>
<protein>
    <recommendedName>
        <fullName evidence="3">FAD-binding PCMH-type domain-containing protein</fullName>
    </recommendedName>
</protein>
<dbReference type="GO" id="GO:0005739">
    <property type="term" value="C:mitochondrion"/>
    <property type="evidence" value="ECO:0007669"/>
    <property type="project" value="TreeGrafter"/>
</dbReference>
<dbReference type="AlphaFoldDB" id="A0A2T7A8A1"/>
<gene>
    <name evidence="1" type="ORF">B9Z19DRAFT_648144</name>
</gene>
<dbReference type="Proteomes" id="UP000244722">
    <property type="component" value="Unassembled WGS sequence"/>
</dbReference>
<evidence type="ECO:0008006" key="3">
    <source>
        <dbReference type="Google" id="ProtNLM"/>
    </source>
</evidence>